<dbReference type="RefSeq" id="WP_115817664.1">
    <property type="nucleotide sequence ID" value="NZ_CANKZP010000007.1"/>
</dbReference>
<organism evidence="3 4">
    <name type="scientific">Winogradskyella eximia</name>
    <dbReference type="NCBI Taxonomy" id="262006"/>
    <lineage>
        <taxon>Bacteria</taxon>
        <taxon>Pseudomonadati</taxon>
        <taxon>Bacteroidota</taxon>
        <taxon>Flavobacteriia</taxon>
        <taxon>Flavobacteriales</taxon>
        <taxon>Flavobacteriaceae</taxon>
        <taxon>Winogradskyella</taxon>
    </lineage>
</organism>
<evidence type="ECO:0000313" key="3">
    <source>
        <dbReference type="EMBL" id="RED43567.1"/>
    </source>
</evidence>
<feature type="transmembrane region" description="Helical" evidence="2">
    <location>
        <begin position="45"/>
        <end position="66"/>
    </location>
</feature>
<evidence type="ECO:0000313" key="4">
    <source>
        <dbReference type="Proteomes" id="UP000256980"/>
    </source>
</evidence>
<dbReference type="InterPro" id="IPR046659">
    <property type="entry name" value="DUF6768"/>
</dbReference>
<keyword evidence="2" id="KW-0812">Transmembrane</keyword>
<proteinExistence type="predicted"/>
<dbReference type="EMBL" id="QRDV01000005">
    <property type="protein sequence ID" value="RED43567.1"/>
    <property type="molecule type" value="Genomic_DNA"/>
</dbReference>
<gene>
    <name evidence="3" type="ORF">DFQ10_105167</name>
</gene>
<dbReference type="Proteomes" id="UP000256980">
    <property type="component" value="Unassembled WGS sequence"/>
</dbReference>
<feature type="transmembrane region" description="Helical" evidence="2">
    <location>
        <begin position="78"/>
        <end position="101"/>
    </location>
</feature>
<dbReference type="OrthoDB" id="981351at2"/>
<sequence length="128" mass="14889">MKTKIDDIDQLIKETLTEEEAKFYDDLEEQSVFAMIAGLYKGKNVWFTIVMHIVNLVALGFLIYCVVEAFKAESTKDLILWASGFFVCFTTMCMIKMYAWLQLHRNALQREMKRLELQISSLSSKISE</sequence>
<dbReference type="Pfam" id="PF20556">
    <property type="entry name" value="DUF6768"/>
    <property type="match status" value="1"/>
</dbReference>
<protein>
    <submittedName>
        <fullName evidence="3">Uncharacterized protein</fullName>
    </submittedName>
</protein>
<feature type="coiled-coil region" evidence="1">
    <location>
        <begin position="98"/>
        <end position="125"/>
    </location>
</feature>
<evidence type="ECO:0000256" key="1">
    <source>
        <dbReference type="SAM" id="Coils"/>
    </source>
</evidence>
<accession>A0A3D9H215</accession>
<reference evidence="3 4" key="1">
    <citation type="submission" date="2018-07" db="EMBL/GenBank/DDBJ databases">
        <title>Genomic Encyclopedia of Type Strains, Phase III (KMG-III): the genomes of soil and plant-associated and newly described type strains.</title>
        <authorList>
            <person name="Whitman W."/>
        </authorList>
    </citation>
    <scope>NUCLEOTIDE SEQUENCE [LARGE SCALE GENOMIC DNA]</scope>
    <source>
        <strain evidence="3 4">CECT 7946</strain>
    </source>
</reference>
<keyword evidence="4" id="KW-1185">Reference proteome</keyword>
<dbReference type="AlphaFoldDB" id="A0A3D9H215"/>
<keyword evidence="1" id="KW-0175">Coiled coil</keyword>
<name>A0A3D9H215_9FLAO</name>
<keyword evidence="2" id="KW-0472">Membrane</keyword>
<comment type="caution">
    <text evidence="3">The sequence shown here is derived from an EMBL/GenBank/DDBJ whole genome shotgun (WGS) entry which is preliminary data.</text>
</comment>
<evidence type="ECO:0000256" key="2">
    <source>
        <dbReference type="SAM" id="Phobius"/>
    </source>
</evidence>
<keyword evidence="2" id="KW-1133">Transmembrane helix</keyword>